<gene>
    <name evidence="2" type="ORF">AMORRO_LOCUS18282</name>
</gene>
<evidence type="ECO:0000256" key="1">
    <source>
        <dbReference type="SAM" id="MobiDB-lite"/>
    </source>
</evidence>
<name>A0A9N9JRU3_9GLOM</name>
<accession>A0A9N9JRU3</accession>
<dbReference type="AlphaFoldDB" id="A0A9N9JRU3"/>
<feature type="non-terminal residue" evidence="2">
    <location>
        <position position="164"/>
    </location>
</feature>
<feature type="region of interest" description="Disordered" evidence="1">
    <location>
        <begin position="77"/>
        <end position="164"/>
    </location>
</feature>
<feature type="compositionally biased region" description="Low complexity" evidence="1">
    <location>
        <begin position="145"/>
        <end position="164"/>
    </location>
</feature>
<dbReference type="EMBL" id="CAJVPV010063265">
    <property type="protein sequence ID" value="CAG8792739.1"/>
    <property type="molecule type" value="Genomic_DNA"/>
</dbReference>
<proteinExistence type="predicted"/>
<reference evidence="2" key="1">
    <citation type="submission" date="2021-06" db="EMBL/GenBank/DDBJ databases">
        <authorList>
            <person name="Kallberg Y."/>
            <person name="Tangrot J."/>
            <person name="Rosling A."/>
        </authorList>
    </citation>
    <scope>NUCLEOTIDE SEQUENCE</scope>
    <source>
        <strain evidence="2">CL551</strain>
    </source>
</reference>
<evidence type="ECO:0000313" key="3">
    <source>
        <dbReference type="Proteomes" id="UP000789342"/>
    </source>
</evidence>
<feature type="compositionally biased region" description="Polar residues" evidence="1">
    <location>
        <begin position="77"/>
        <end position="144"/>
    </location>
</feature>
<evidence type="ECO:0000313" key="2">
    <source>
        <dbReference type="EMBL" id="CAG8792739.1"/>
    </source>
</evidence>
<dbReference type="Proteomes" id="UP000789342">
    <property type="component" value="Unassembled WGS sequence"/>
</dbReference>
<comment type="caution">
    <text evidence="2">The sequence shown here is derived from an EMBL/GenBank/DDBJ whole genome shotgun (WGS) entry which is preliminary data.</text>
</comment>
<protein>
    <submittedName>
        <fullName evidence="2">16223_t:CDS:1</fullName>
    </submittedName>
</protein>
<sequence length="164" mass="17353">KSEITSGSIKTDNRQSSLSLSANSIENLPQRNDIVKGIPNLNGIDGGTKHTITHNNLKTNGLSDVHSTIIPVESITNKNLHTTSNSFPPLGDTTTSNDPTGKTQSNINRPINGQMDQKNASTNSEASQISPSDQSCGQSPTFPLNNTDSSYDNSNNNASSVNTA</sequence>
<keyword evidence="3" id="KW-1185">Reference proteome</keyword>
<organism evidence="2 3">
    <name type="scientific">Acaulospora morrowiae</name>
    <dbReference type="NCBI Taxonomy" id="94023"/>
    <lineage>
        <taxon>Eukaryota</taxon>
        <taxon>Fungi</taxon>
        <taxon>Fungi incertae sedis</taxon>
        <taxon>Mucoromycota</taxon>
        <taxon>Glomeromycotina</taxon>
        <taxon>Glomeromycetes</taxon>
        <taxon>Diversisporales</taxon>
        <taxon>Acaulosporaceae</taxon>
        <taxon>Acaulospora</taxon>
    </lineage>
</organism>
<feature type="non-terminal residue" evidence="2">
    <location>
        <position position="1"/>
    </location>
</feature>